<dbReference type="Proteomes" id="UP001059893">
    <property type="component" value="Unassembled WGS sequence"/>
</dbReference>
<proteinExistence type="predicted"/>
<feature type="compositionally biased region" description="Basic and acidic residues" evidence="1">
    <location>
        <begin position="158"/>
        <end position="172"/>
    </location>
</feature>
<keyword evidence="4" id="KW-1185">Reference proteome</keyword>
<feature type="region of interest" description="Disordered" evidence="1">
    <location>
        <begin position="156"/>
        <end position="221"/>
    </location>
</feature>
<reference evidence="3" key="1">
    <citation type="submission" date="2021-01" db="EMBL/GenBank/DDBJ databases">
        <title>Deciphering the adaptive evolutionary patterns associated with biogeogrpahic diversity in the finger millet blast pathogen Magnaporthe oryzae in Eastern Africa.</title>
        <authorList>
            <person name="Onyema G."/>
            <person name="Shittu T.A."/>
            <person name="Dodsworth S."/>
            <person name="Devilliers S."/>
            <person name="Muthumeenakshi S."/>
            <person name="Sreenivasaprasad S."/>
        </authorList>
    </citation>
    <scope>NUCLEOTIDE SEQUENCE</scope>
    <source>
        <strain evidence="3">D15/s37</strain>
    </source>
</reference>
<name>A0ABQ8NFJ2_PYRGI</name>
<gene>
    <name evidence="3" type="ORF">MCOR33_007124</name>
</gene>
<sequence>MHLISLLLPYLLACVTAMPTPGSKGDNKLTLGPVQSSPSAGPRGSALPTEAQMAYEQHKSEWEREPRLPGPNTDNKLTLGPVRSSPLAGSHGSPPPTKAELAYEHHRDRRCPNGGPDGELRDVASPAAGPARNIAKRSSGKKKDYWFAGACDTAPVRTNDEWEEKRRKERQEQYMSSAAYYNTLQGGGLAPKERPMPEGPYPDKVTERPWPPPTRVRKVFL</sequence>
<dbReference type="EMBL" id="JABSND010000140">
    <property type="protein sequence ID" value="KAI6296228.1"/>
    <property type="molecule type" value="Genomic_DNA"/>
</dbReference>
<feature type="signal peptide" evidence="2">
    <location>
        <begin position="1"/>
        <end position="17"/>
    </location>
</feature>
<organism evidence="3 4">
    <name type="scientific">Pyricularia grisea</name>
    <name type="common">Crabgrass-specific blast fungus</name>
    <name type="synonym">Magnaporthe grisea</name>
    <dbReference type="NCBI Taxonomy" id="148305"/>
    <lineage>
        <taxon>Eukaryota</taxon>
        <taxon>Fungi</taxon>
        <taxon>Dikarya</taxon>
        <taxon>Ascomycota</taxon>
        <taxon>Pezizomycotina</taxon>
        <taxon>Sordariomycetes</taxon>
        <taxon>Sordariomycetidae</taxon>
        <taxon>Magnaporthales</taxon>
        <taxon>Pyriculariaceae</taxon>
        <taxon>Pyricularia</taxon>
    </lineage>
</organism>
<feature type="chain" id="PRO_5047009476" evidence="2">
    <location>
        <begin position="18"/>
        <end position="221"/>
    </location>
</feature>
<feature type="region of interest" description="Disordered" evidence="1">
    <location>
        <begin position="22"/>
        <end position="141"/>
    </location>
</feature>
<comment type="caution">
    <text evidence="3">The sequence shown here is derived from an EMBL/GenBank/DDBJ whole genome shotgun (WGS) entry which is preliminary data.</text>
</comment>
<evidence type="ECO:0000256" key="1">
    <source>
        <dbReference type="SAM" id="MobiDB-lite"/>
    </source>
</evidence>
<accession>A0ABQ8NFJ2</accession>
<evidence type="ECO:0000313" key="4">
    <source>
        <dbReference type="Proteomes" id="UP001059893"/>
    </source>
</evidence>
<protein>
    <submittedName>
        <fullName evidence="3">Uncharacterized protein</fullName>
    </submittedName>
</protein>
<keyword evidence="2" id="KW-0732">Signal</keyword>
<feature type="compositionally biased region" description="Basic and acidic residues" evidence="1">
    <location>
        <begin position="56"/>
        <end position="67"/>
    </location>
</feature>
<evidence type="ECO:0000256" key="2">
    <source>
        <dbReference type="SAM" id="SignalP"/>
    </source>
</evidence>
<feature type="compositionally biased region" description="Polar residues" evidence="1">
    <location>
        <begin position="174"/>
        <end position="184"/>
    </location>
</feature>
<evidence type="ECO:0000313" key="3">
    <source>
        <dbReference type="EMBL" id="KAI6296228.1"/>
    </source>
</evidence>